<accession>A0A4S4EUR2</accession>
<dbReference type="AlphaFoldDB" id="A0A4S4EUR2"/>
<dbReference type="STRING" id="542762.A0A4S4EUR2"/>
<dbReference type="InterPro" id="IPR052164">
    <property type="entry name" value="Anthracycline_SecMetBiosynth"/>
</dbReference>
<keyword evidence="2" id="KW-1185">Reference proteome</keyword>
<dbReference type="SUPFAM" id="SSF54593">
    <property type="entry name" value="Glyoxalase/Bleomycin resistance protein/Dihydroxybiphenyl dioxygenase"/>
    <property type="match status" value="1"/>
</dbReference>
<name>A0A4S4EUR2_CAMSN</name>
<dbReference type="Proteomes" id="UP000306102">
    <property type="component" value="Unassembled WGS sequence"/>
</dbReference>
<dbReference type="Gene3D" id="3.10.180.10">
    <property type="entry name" value="2,3-Dihydroxybiphenyl 1,2-Dioxygenase, domain 1"/>
    <property type="match status" value="1"/>
</dbReference>
<dbReference type="PANTHER" id="PTHR33993">
    <property type="entry name" value="GLYOXALASE-RELATED"/>
    <property type="match status" value="1"/>
</dbReference>
<comment type="caution">
    <text evidence="1">The sequence shown here is derived from an EMBL/GenBank/DDBJ whole genome shotgun (WGS) entry which is preliminary data.</text>
</comment>
<evidence type="ECO:0000313" key="2">
    <source>
        <dbReference type="Proteomes" id="UP000306102"/>
    </source>
</evidence>
<dbReference type="InterPro" id="IPR029068">
    <property type="entry name" value="Glyas_Bleomycin-R_OHBP_Dase"/>
</dbReference>
<reference evidence="1 2" key="1">
    <citation type="journal article" date="2018" name="Proc. Natl. Acad. Sci. U.S.A.">
        <title>Draft genome sequence of Camellia sinensis var. sinensis provides insights into the evolution of the tea genome and tea quality.</title>
        <authorList>
            <person name="Wei C."/>
            <person name="Yang H."/>
            <person name="Wang S."/>
            <person name="Zhao J."/>
            <person name="Liu C."/>
            <person name="Gao L."/>
            <person name="Xia E."/>
            <person name="Lu Y."/>
            <person name="Tai Y."/>
            <person name="She G."/>
            <person name="Sun J."/>
            <person name="Cao H."/>
            <person name="Tong W."/>
            <person name="Gao Q."/>
            <person name="Li Y."/>
            <person name="Deng W."/>
            <person name="Jiang X."/>
            <person name="Wang W."/>
            <person name="Chen Q."/>
            <person name="Zhang S."/>
            <person name="Li H."/>
            <person name="Wu J."/>
            <person name="Wang P."/>
            <person name="Li P."/>
            <person name="Shi C."/>
            <person name="Zheng F."/>
            <person name="Jian J."/>
            <person name="Huang B."/>
            <person name="Shan D."/>
            <person name="Shi M."/>
            <person name="Fang C."/>
            <person name="Yue Y."/>
            <person name="Li F."/>
            <person name="Li D."/>
            <person name="Wei S."/>
            <person name="Han B."/>
            <person name="Jiang C."/>
            <person name="Yin Y."/>
            <person name="Xia T."/>
            <person name="Zhang Z."/>
            <person name="Bennetzen J.L."/>
            <person name="Zhao S."/>
            <person name="Wan X."/>
        </authorList>
    </citation>
    <scope>NUCLEOTIDE SEQUENCE [LARGE SCALE GENOMIC DNA]</scope>
    <source>
        <strain evidence="2">cv. Shuchazao</strain>
        <tissue evidence="1">Leaf</tissue>
    </source>
</reference>
<organism evidence="1 2">
    <name type="scientific">Camellia sinensis var. sinensis</name>
    <name type="common">China tea</name>
    <dbReference type="NCBI Taxonomy" id="542762"/>
    <lineage>
        <taxon>Eukaryota</taxon>
        <taxon>Viridiplantae</taxon>
        <taxon>Streptophyta</taxon>
        <taxon>Embryophyta</taxon>
        <taxon>Tracheophyta</taxon>
        <taxon>Spermatophyta</taxon>
        <taxon>Magnoliopsida</taxon>
        <taxon>eudicotyledons</taxon>
        <taxon>Gunneridae</taxon>
        <taxon>Pentapetalae</taxon>
        <taxon>asterids</taxon>
        <taxon>Ericales</taxon>
        <taxon>Theaceae</taxon>
        <taxon>Camellia</taxon>
    </lineage>
</organism>
<gene>
    <name evidence="1" type="ORF">TEA_008560</name>
</gene>
<sequence>MAAASLRWILQAHRDVPKAAKLYSEGLGFTINVCTLRWAELQSGPLKLALFHSPSAYLKLITASEETYSFVKLKKPTEGYGNWADTIEHGIQKGYSSILSFTVTDINNTVTKLMALGAELDGPIKYEVHGKPCVVLTGTWWVFTSLPEKCQKASLFLHSNQVKQLLSGKNQMIKPPVVVRRNRKSALLDYV</sequence>
<dbReference type="PANTHER" id="PTHR33993:SF14">
    <property type="entry name" value="GB|AAF24581.1"/>
    <property type="match status" value="1"/>
</dbReference>
<protein>
    <recommendedName>
        <fullName evidence="3">VOC domain-containing protein</fullName>
    </recommendedName>
</protein>
<proteinExistence type="predicted"/>
<dbReference type="EMBL" id="SDRB02002171">
    <property type="protein sequence ID" value="THG20026.1"/>
    <property type="molecule type" value="Genomic_DNA"/>
</dbReference>
<evidence type="ECO:0008006" key="3">
    <source>
        <dbReference type="Google" id="ProtNLM"/>
    </source>
</evidence>
<evidence type="ECO:0000313" key="1">
    <source>
        <dbReference type="EMBL" id="THG20026.1"/>
    </source>
</evidence>